<evidence type="ECO:0000256" key="6">
    <source>
        <dbReference type="ARBA" id="ARBA00022801"/>
    </source>
</evidence>
<accession>A0A2I0VKB2</accession>
<dbReference type="AlphaFoldDB" id="A0A2I0VKB2"/>
<protein>
    <recommendedName>
        <fullName evidence="8">DDE Tnp4 domain-containing protein</fullName>
    </recommendedName>
</protein>
<keyword evidence="4" id="KW-0540">Nuclease</keyword>
<comment type="subcellular location">
    <subcellularLocation>
        <location evidence="2">Nucleus</location>
    </subcellularLocation>
</comment>
<dbReference type="GO" id="GO:0016787">
    <property type="term" value="F:hydrolase activity"/>
    <property type="evidence" value="ECO:0007669"/>
    <property type="project" value="UniProtKB-KW"/>
</dbReference>
<dbReference type="EMBL" id="KZ503460">
    <property type="protein sequence ID" value="PKU63860.1"/>
    <property type="molecule type" value="Genomic_DNA"/>
</dbReference>
<evidence type="ECO:0000313" key="10">
    <source>
        <dbReference type="Proteomes" id="UP000233837"/>
    </source>
</evidence>
<keyword evidence="10" id="KW-1185">Reference proteome</keyword>
<dbReference type="PANTHER" id="PTHR22930:SF221">
    <property type="entry name" value="NUCLEASE HARBI1"/>
    <property type="match status" value="1"/>
</dbReference>
<dbReference type="GO" id="GO:0046872">
    <property type="term" value="F:metal ion binding"/>
    <property type="evidence" value="ECO:0007669"/>
    <property type="project" value="UniProtKB-KW"/>
</dbReference>
<evidence type="ECO:0000256" key="4">
    <source>
        <dbReference type="ARBA" id="ARBA00022722"/>
    </source>
</evidence>
<name>A0A2I0VKB2_9ASPA</name>
<organism evidence="9 10">
    <name type="scientific">Dendrobium catenatum</name>
    <dbReference type="NCBI Taxonomy" id="906689"/>
    <lineage>
        <taxon>Eukaryota</taxon>
        <taxon>Viridiplantae</taxon>
        <taxon>Streptophyta</taxon>
        <taxon>Embryophyta</taxon>
        <taxon>Tracheophyta</taxon>
        <taxon>Spermatophyta</taxon>
        <taxon>Magnoliopsida</taxon>
        <taxon>Liliopsida</taxon>
        <taxon>Asparagales</taxon>
        <taxon>Orchidaceae</taxon>
        <taxon>Epidendroideae</taxon>
        <taxon>Malaxideae</taxon>
        <taxon>Dendrobiinae</taxon>
        <taxon>Dendrobium</taxon>
    </lineage>
</organism>
<dbReference type="InterPro" id="IPR027806">
    <property type="entry name" value="HARBI1_dom"/>
</dbReference>
<dbReference type="InterPro" id="IPR045249">
    <property type="entry name" value="HARBI1-like"/>
</dbReference>
<evidence type="ECO:0000256" key="1">
    <source>
        <dbReference type="ARBA" id="ARBA00001968"/>
    </source>
</evidence>
<dbReference type="GO" id="GO:0005634">
    <property type="term" value="C:nucleus"/>
    <property type="evidence" value="ECO:0007669"/>
    <property type="project" value="UniProtKB-SubCell"/>
</dbReference>
<comment type="similarity">
    <text evidence="3">Belongs to the HARBI1 family.</text>
</comment>
<comment type="cofactor">
    <cofactor evidence="1">
        <name>a divalent metal cation</name>
        <dbReference type="ChEBI" id="CHEBI:60240"/>
    </cofactor>
</comment>
<reference evidence="9 10" key="2">
    <citation type="journal article" date="2017" name="Nature">
        <title>The Apostasia genome and the evolution of orchids.</title>
        <authorList>
            <person name="Zhang G.Q."/>
            <person name="Liu K.W."/>
            <person name="Li Z."/>
            <person name="Lohaus R."/>
            <person name="Hsiao Y.Y."/>
            <person name="Niu S.C."/>
            <person name="Wang J.Y."/>
            <person name="Lin Y.C."/>
            <person name="Xu Q."/>
            <person name="Chen L.J."/>
            <person name="Yoshida K."/>
            <person name="Fujiwara S."/>
            <person name="Wang Z.W."/>
            <person name="Zhang Y.Q."/>
            <person name="Mitsuda N."/>
            <person name="Wang M."/>
            <person name="Liu G.H."/>
            <person name="Pecoraro L."/>
            <person name="Huang H.X."/>
            <person name="Xiao X.J."/>
            <person name="Lin M."/>
            <person name="Wu X.Y."/>
            <person name="Wu W.L."/>
            <person name="Chen Y.Y."/>
            <person name="Chang S.B."/>
            <person name="Sakamoto S."/>
            <person name="Ohme-Takagi M."/>
            <person name="Yagi M."/>
            <person name="Zeng S.J."/>
            <person name="Shen C.Y."/>
            <person name="Yeh C.M."/>
            <person name="Luo Y.B."/>
            <person name="Tsai W.C."/>
            <person name="Van de Peer Y."/>
            <person name="Liu Z.J."/>
        </authorList>
    </citation>
    <scope>NUCLEOTIDE SEQUENCE [LARGE SCALE GENOMIC DNA]</scope>
    <source>
        <tissue evidence="9">The whole plant</tissue>
    </source>
</reference>
<gene>
    <name evidence="9" type="ORF">MA16_Dca010778</name>
</gene>
<proteinExistence type="inferred from homology"/>
<keyword evidence="7" id="KW-0539">Nucleus</keyword>
<dbReference type="Proteomes" id="UP000233837">
    <property type="component" value="Unassembled WGS sequence"/>
</dbReference>
<keyword evidence="6" id="KW-0378">Hydrolase</keyword>
<evidence type="ECO:0000256" key="7">
    <source>
        <dbReference type="ARBA" id="ARBA00023242"/>
    </source>
</evidence>
<evidence type="ECO:0000256" key="5">
    <source>
        <dbReference type="ARBA" id="ARBA00022723"/>
    </source>
</evidence>
<evidence type="ECO:0000256" key="2">
    <source>
        <dbReference type="ARBA" id="ARBA00004123"/>
    </source>
</evidence>
<dbReference type="STRING" id="906689.A0A2I0VKB2"/>
<feature type="domain" description="DDE Tnp4" evidence="8">
    <location>
        <begin position="2"/>
        <end position="106"/>
    </location>
</feature>
<keyword evidence="5" id="KW-0479">Metal-binding</keyword>
<dbReference type="PANTHER" id="PTHR22930">
    <property type="match status" value="1"/>
</dbReference>
<evidence type="ECO:0000259" key="8">
    <source>
        <dbReference type="Pfam" id="PF13359"/>
    </source>
</evidence>
<reference evidence="9 10" key="1">
    <citation type="journal article" date="2016" name="Sci. Rep.">
        <title>The Dendrobium catenatum Lindl. genome sequence provides insights into polysaccharide synthase, floral development and adaptive evolution.</title>
        <authorList>
            <person name="Zhang G.Q."/>
            <person name="Xu Q."/>
            <person name="Bian C."/>
            <person name="Tsai W.C."/>
            <person name="Yeh C.M."/>
            <person name="Liu K.W."/>
            <person name="Yoshida K."/>
            <person name="Zhang L.S."/>
            <person name="Chang S.B."/>
            <person name="Chen F."/>
            <person name="Shi Y."/>
            <person name="Su Y.Y."/>
            <person name="Zhang Y.Q."/>
            <person name="Chen L.J."/>
            <person name="Yin Y."/>
            <person name="Lin M."/>
            <person name="Huang H."/>
            <person name="Deng H."/>
            <person name="Wang Z.W."/>
            <person name="Zhu S.L."/>
            <person name="Zhao X."/>
            <person name="Deng C."/>
            <person name="Niu S.C."/>
            <person name="Huang J."/>
            <person name="Wang M."/>
            <person name="Liu G.H."/>
            <person name="Yang H.J."/>
            <person name="Xiao X.J."/>
            <person name="Hsiao Y.Y."/>
            <person name="Wu W.L."/>
            <person name="Chen Y.Y."/>
            <person name="Mitsuda N."/>
            <person name="Ohme-Takagi M."/>
            <person name="Luo Y.B."/>
            <person name="Van de Peer Y."/>
            <person name="Liu Z.J."/>
        </authorList>
    </citation>
    <scope>NUCLEOTIDE SEQUENCE [LARGE SCALE GENOMIC DNA]</scope>
    <source>
        <tissue evidence="9">The whole plant</tissue>
    </source>
</reference>
<evidence type="ECO:0000313" key="9">
    <source>
        <dbReference type="EMBL" id="PKU63860.1"/>
    </source>
</evidence>
<dbReference type="Pfam" id="PF13359">
    <property type="entry name" value="DDE_Tnp_4"/>
    <property type="match status" value="1"/>
</dbReference>
<evidence type="ECO:0000256" key="3">
    <source>
        <dbReference type="ARBA" id="ARBA00006958"/>
    </source>
</evidence>
<dbReference type="GO" id="GO:0004518">
    <property type="term" value="F:nuclease activity"/>
    <property type="evidence" value="ECO:0007669"/>
    <property type="project" value="UniProtKB-KW"/>
</dbReference>
<sequence length="113" mass="13130">MAVCDFNMCFTFVAAGWEGSAHDARIFKHVLRSPTYNFPTLPYGKFYLVDAGYPLQRGFLKPYPDTRYHIPDFRRGSRTTTGYREVFNMRHSSLRSVIERAFGVCKKEMENST</sequence>